<organism evidence="2 3">
    <name type="scientific">Chitinophaga costaii</name>
    <dbReference type="NCBI Taxonomy" id="1335309"/>
    <lineage>
        <taxon>Bacteria</taxon>
        <taxon>Pseudomonadati</taxon>
        <taxon>Bacteroidota</taxon>
        <taxon>Chitinophagia</taxon>
        <taxon>Chitinophagales</taxon>
        <taxon>Chitinophagaceae</taxon>
        <taxon>Chitinophaga</taxon>
    </lineage>
</organism>
<reference evidence="2 3" key="1">
    <citation type="submission" date="2016-08" db="EMBL/GenBank/DDBJ databases">
        <authorList>
            <person name="Seilhamer J.J."/>
        </authorList>
    </citation>
    <scope>NUCLEOTIDE SEQUENCE [LARGE SCALE GENOMIC DNA]</scope>
    <source>
        <strain evidence="2 3">A37T2</strain>
    </source>
</reference>
<dbReference type="PANTHER" id="PTHR43682">
    <property type="entry name" value="LACTATE UTILIZATION PROTEIN C"/>
    <property type="match status" value="1"/>
</dbReference>
<evidence type="ECO:0000313" key="3">
    <source>
        <dbReference type="Proteomes" id="UP000242818"/>
    </source>
</evidence>
<dbReference type="OrthoDB" id="9794157at2"/>
<evidence type="ECO:0000313" key="2">
    <source>
        <dbReference type="EMBL" id="SCC36260.1"/>
    </source>
</evidence>
<feature type="domain" description="LUD" evidence="1">
    <location>
        <begin position="109"/>
        <end position="212"/>
    </location>
</feature>
<dbReference type="Gene3D" id="3.40.50.10420">
    <property type="entry name" value="NagB/RpiA/CoA transferase-like"/>
    <property type="match status" value="1"/>
</dbReference>
<dbReference type="STRING" id="1335309.GA0116948_106188"/>
<keyword evidence="3" id="KW-1185">Reference proteome</keyword>
<dbReference type="InterPro" id="IPR037171">
    <property type="entry name" value="NagB/RpiA_transferase-like"/>
</dbReference>
<dbReference type="AlphaFoldDB" id="A0A1C4DY98"/>
<dbReference type="SUPFAM" id="SSF100950">
    <property type="entry name" value="NagB/RpiA/CoA transferase-like"/>
    <property type="match status" value="1"/>
</dbReference>
<sequence>MNISPAKENILKRVRNALSQSVQLPFPNAEGNNSVFQLEHDGLEMKFAEEFSKLQGKFIFCSSKTELLENLQALAEHKSWNQVLCQTPALLKFLTPAGMPFLNRDGGNASGEFQAAITDCEYLVARTGSIIMSAAQPSGRALPVYAPVHVVIAYTHQLVFDVKDGLAKMKEKYPGKLPSMINFATGPSRTADIEKTLVVGIHGPREVYVFLLDEEK</sequence>
<dbReference type="Proteomes" id="UP000242818">
    <property type="component" value="Unassembled WGS sequence"/>
</dbReference>
<dbReference type="InterPro" id="IPR024185">
    <property type="entry name" value="FTHF_cligase-like_sf"/>
</dbReference>
<proteinExistence type="predicted"/>
<accession>A0A1C4DY98</accession>
<gene>
    <name evidence="2" type="ORF">GA0116948_106188</name>
</gene>
<dbReference type="InterPro" id="IPR003741">
    <property type="entry name" value="LUD_dom"/>
</dbReference>
<evidence type="ECO:0000259" key="1">
    <source>
        <dbReference type="Pfam" id="PF02589"/>
    </source>
</evidence>
<dbReference type="Pfam" id="PF02589">
    <property type="entry name" value="LUD_dom"/>
    <property type="match status" value="1"/>
</dbReference>
<protein>
    <submittedName>
        <fullName evidence="2">L-lactate dehydrogenase complex protein LldG</fullName>
    </submittedName>
</protein>
<dbReference type="PANTHER" id="PTHR43682:SF1">
    <property type="entry name" value="LACTATE UTILIZATION PROTEIN C"/>
    <property type="match status" value="1"/>
</dbReference>
<dbReference type="EMBL" id="FMAR01000006">
    <property type="protein sequence ID" value="SCC36260.1"/>
    <property type="molecule type" value="Genomic_DNA"/>
</dbReference>
<name>A0A1C4DY98_9BACT</name>